<dbReference type="PANTHER" id="PTHR45586">
    <property type="entry name" value="TPR REPEAT-CONTAINING PROTEIN PA4667"/>
    <property type="match status" value="1"/>
</dbReference>
<proteinExistence type="predicted"/>
<dbReference type="InterPro" id="IPR051012">
    <property type="entry name" value="CellSynth/LPSAsmb/PSIAsmb"/>
</dbReference>
<dbReference type="InterPro" id="IPR019734">
    <property type="entry name" value="TPR_rpt"/>
</dbReference>
<feature type="coiled-coil region" evidence="3">
    <location>
        <begin position="139"/>
        <end position="166"/>
    </location>
</feature>
<dbReference type="Proteomes" id="UP000315471">
    <property type="component" value="Unassembled WGS sequence"/>
</dbReference>
<evidence type="ECO:0000313" key="4">
    <source>
        <dbReference type="EMBL" id="TWU41284.1"/>
    </source>
</evidence>
<dbReference type="Gene3D" id="1.25.40.10">
    <property type="entry name" value="Tetratricopeptide repeat domain"/>
    <property type="match status" value="7"/>
</dbReference>
<dbReference type="EMBL" id="SJPY01000004">
    <property type="protein sequence ID" value="TWU41284.1"/>
    <property type="molecule type" value="Genomic_DNA"/>
</dbReference>
<dbReference type="GO" id="GO:0006011">
    <property type="term" value="P:UDP-alpha-D-glucose metabolic process"/>
    <property type="evidence" value="ECO:0007669"/>
    <property type="project" value="InterPro"/>
</dbReference>
<accession>A0A5C6DYI4</accession>
<dbReference type="OrthoDB" id="255895at2"/>
<dbReference type="SUPFAM" id="SSF81901">
    <property type="entry name" value="HCP-like"/>
    <property type="match status" value="1"/>
</dbReference>
<dbReference type="SMART" id="SM00028">
    <property type="entry name" value="TPR"/>
    <property type="match status" value="12"/>
</dbReference>
<protein>
    <submittedName>
        <fullName evidence="4">Tetratricopeptide repeat protein</fullName>
    </submittedName>
</protein>
<dbReference type="PRINTS" id="PR01441">
    <property type="entry name" value="CELLSNTHASEC"/>
</dbReference>
<dbReference type="RefSeq" id="WP_146600126.1">
    <property type="nucleotide sequence ID" value="NZ_SJPY01000004.1"/>
</dbReference>
<dbReference type="SUPFAM" id="SSF48452">
    <property type="entry name" value="TPR-like"/>
    <property type="match status" value="4"/>
</dbReference>
<dbReference type="PANTHER" id="PTHR45586:SF1">
    <property type="entry name" value="LIPOPOLYSACCHARIDE ASSEMBLY PROTEIN B"/>
    <property type="match status" value="1"/>
</dbReference>
<keyword evidence="2" id="KW-0802">TPR repeat</keyword>
<name>A0A5C6DYI4_9BACT</name>
<dbReference type="InterPro" id="IPR003921">
    <property type="entry name" value="Cell_synth_C"/>
</dbReference>
<keyword evidence="1" id="KW-0677">Repeat</keyword>
<sequence>MKRVINSKLLLILTALAIGTVAAIAGLHHLQSGRSGALFLQEARKSVENDQVERALRSYRSHLRLQPDSTEGRRELASLLLAIGDFNGALEELETLLRVDESNQAARRDAASAAVSLGRYTDANEHLRRLANREADGELLLWEARCKQAANQYREAETAYRQSIEREPDRLETYFRLALLLTDELDQPDSADAVMDELITNNPTSSDAHLQVAQYLQSVSEKYRKEGHSSVAIEKSNDALRMASKAVSLDQTSLPALLLLASCEFQQKDTDLARKHVETAQKVDPTSPQTYLMLSDIETAVDRRRKAIDWLEQGIASVASNSGKQALLVRLANLQLDEKQLDKVPSSIEQLRFLKADPATIAYLEGRIAVINEAWDDAMLRLESARLAFVNSPDRLKKIDFLLGKSFQATHQFEQAVTAQRRAIGMDPQWVQPRLALVELYDLQGQPDDAYKELQELMRLPSAPAEGWTLLARRCVEQNYRLPNKERDWVTAVQFVERAETANPTSVEIALLRAEIYRAQGQIEKAESFLSETVSSMSNRESDDSGNFDTAMRTLSIAACKIAIEKQDWQQAEEILHRAEQDCPDDLLIMTFRATLLASRYRDQATKPLTELLADASVLSAQQQQELKLHVTRLALNINLMPLSKQLFHELVESGLKNEDVWTVGLQIANATNDSQLLSETLGQLKSAQGETGLWHLAESKQQIDLQTKSNQPNYDKALQHLADAEKQMPRSPAPLLMKADIALRQDDPKAAIESLTKAIERGDRSATTLRNSIVLLHRTGDYDRADELIHLIDDANLSRMDGLGRTASMVSANRNDYVRALMIARQTANVSSDYRDILWLGQLAARCSNREEFGLQRSALRGEAEAAFRQAVELSPAEPQPCLSLVALLVEEERKEDAVRLVDELQQSPLSKSNPLAMARMHELIGNSDRAKNVLENAVAEPPNDETMLRAAAEFFLRQNQHDDAEAMLQRLMELSSVSNDTLQWSRRQLALMKSGSGGEKSTDDAIKLVNLNLAANPESVPDLRTRAMILSSQLKSSGRSQAISSWRSLVAKREGVFPEDHFQLARLLVDTGNWLEASKEIRSAIALSTDPLNRARYIGQYIAWQAERNELPDAKLWLDRLEEMEGAEQIAARLRVEWLARNGDHEMAVRLMRDQSESVDAKNVVPLTRWMESVASLVSDNENEAYLSVVEQTLREASQQDRERRFDLARVLMERGEDPDSIIDLLEETTIQEDELNLAVPILDQLVRSSQLEKRQLERVEKKVGDWIASYGNSSQLEMVKASTRTAQGDHQKARDTYRAILSREPNNLVALNNLAVSLSEDDASLLEAVEFSNRSLAIAGRNPAVLDTRAVIELSRGNATKALELMKEATRVLGTNDPVYLLHRAIAYLRVGEKAKAIEDYQLALSNHLQVQNLGRRDQQWQIELEAAL</sequence>
<evidence type="ECO:0000256" key="1">
    <source>
        <dbReference type="ARBA" id="ARBA00022737"/>
    </source>
</evidence>
<keyword evidence="5" id="KW-1185">Reference proteome</keyword>
<evidence type="ECO:0000313" key="5">
    <source>
        <dbReference type="Proteomes" id="UP000315471"/>
    </source>
</evidence>
<dbReference type="GO" id="GO:0016020">
    <property type="term" value="C:membrane"/>
    <property type="evidence" value="ECO:0007669"/>
    <property type="project" value="InterPro"/>
</dbReference>
<comment type="caution">
    <text evidence="4">The sequence shown here is derived from an EMBL/GenBank/DDBJ whole genome shotgun (WGS) entry which is preliminary data.</text>
</comment>
<gene>
    <name evidence="4" type="ORF">Q31b_27230</name>
</gene>
<evidence type="ECO:0000256" key="2">
    <source>
        <dbReference type="ARBA" id="ARBA00022803"/>
    </source>
</evidence>
<organism evidence="4 5">
    <name type="scientific">Novipirellula aureliae</name>
    <dbReference type="NCBI Taxonomy" id="2527966"/>
    <lineage>
        <taxon>Bacteria</taxon>
        <taxon>Pseudomonadati</taxon>
        <taxon>Planctomycetota</taxon>
        <taxon>Planctomycetia</taxon>
        <taxon>Pirellulales</taxon>
        <taxon>Pirellulaceae</taxon>
        <taxon>Novipirellula</taxon>
    </lineage>
</organism>
<evidence type="ECO:0000256" key="3">
    <source>
        <dbReference type="SAM" id="Coils"/>
    </source>
</evidence>
<keyword evidence="3" id="KW-0175">Coiled coil</keyword>
<dbReference type="InterPro" id="IPR011990">
    <property type="entry name" value="TPR-like_helical_dom_sf"/>
</dbReference>
<dbReference type="Pfam" id="PF13432">
    <property type="entry name" value="TPR_16"/>
    <property type="match status" value="4"/>
</dbReference>
<reference evidence="4 5" key="1">
    <citation type="submission" date="2019-02" db="EMBL/GenBank/DDBJ databases">
        <title>Deep-cultivation of Planctomycetes and their phenomic and genomic characterization uncovers novel biology.</title>
        <authorList>
            <person name="Wiegand S."/>
            <person name="Jogler M."/>
            <person name="Boedeker C."/>
            <person name="Pinto D."/>
            <person name="Vollmers J."/>
            <person name="Rivas-Marin E."/>
            <person name="Kohn T."/>
            <person name="Peeters S.H."/>
            <person name="Heuer A."/>
            <person name="Rast P."/>
            <person name="Oberbeckmann S."/>
            <person name="Bunk B."/>
            <person name="Jeske O."/>
            <person name="Meyerdierks A."/>
            <person name="Storesund J.E."/>
            <person name="Kallscheuer N."/>
            <person name="Luecker S."/>
            <person name="Lage O.M."/>
            <person name="Pohl T."/>
            <person name="Merkel B.J."/>
            <person name="Hornburger P."/>
            <person name="Mueller R.-W."/>
            <person name="Bruemmer F."/>
            <person name="Labrenz M."/>
            <person name="Spormann A.M."/>
            <person name="Op Den Camp H."/>
            <person name="Overmann J."/>
            <person name="Amann R."/>
            <person name="Jetten M.S.M."/>
            <person name="Mascher T."/>
            <person name="Medema M.H."/>
            <person name="Devos D.P."/>
            <person name="Kaster A.-K."/>
            <person name="Ovreas L."/>
            <person name="Rohde M."/>
            <person name="Galperin M.Y."/>
            <person name="Jogler C."/>
        </authorList>
    </citation>
    <scope>NUCLEOTIDE SEQUENCE [LARGE SCALE GENOMIC DNA]</scope>
    <source>
        <strain evidence="4 5">Q31b</strain>
    </source>
</reference>